<evidence type="ECO:0008006" key="3">
    <source>
        <dbReference type="Google" id="ProtNLM"/>
    </source>
</evidence>
<accession>A0A432ZHZ0</accession>
<reference evidence="1 2" key="1">
    <citation type="journal article" date="2011" name="Front. Microbiol.">
        <title>Genomic signatures of strain selection and enhancement in Bacillus atrophaeus var. globigii, a historical biowarfare simulant.</title>
        <authorList>
            <person name="Gibbons H.S."/>
            <person name="Broomall S.M."/>
            <person name="McNew L.A."/>
            <person name="Daligault H."/>
            <person name="Chapman C."/>
            <person name="Bruce D."/>
            <person name="Karavis M."/>
            <person name="Krepps M."/>
            <person name="McGregor P.A."/>
            <person name="Hong C."/>
            <person name="Park K.H."/>
            <person name="Akmal A."/>
            <person name="Feldman A."/>
            <person name="Lin J.S."/>
            <person name="Chang W.E."/>
            <person name="Higgs B.W."/>
            <person name="Demirev P."/>
            <person name="Lindquist J."/>
            <person name="Liem A."/>
            <person name="Fochler E."/>
            <person name="Read T.D."/>
            <person name="Tapia R."/>
            <person name="Johnson S."/>
            <person name="Bishop-Lilly K.A."/>
            <person name="Detter C."/>
            <person name="Han C."/>
            <person name="Sozhamannan S."/>
            <person name="Rosenzweig C.N."/>
            <person name="Skowronski E.W."/>
        </authorList>
    </citation>
    <scope>NUCLEOTIDE SEQUENCE [LARGE SCALE GENOMIC DNA]</scope>
    <source>
        <strain evidence="1 2">CL-SP19</strain>
    </source>
</reference>
<dbReference type="Proteomes" id="UP000287908">
    <property type="component" value="Unassembled WGS sequence"/>
</dbReference>
<protein>
    <recommendedName>
        <fullName evidence="3">Toxin YhaV</fullName>
    </recommendedName>
</protein>
<dbReference type="Pfam" id="PF11663">
    <property type="entry name" value="Toxin_YhaV"/>
    <property type="match status" value="1"/>
</dbReference>
<dbReference type="OrthoDB" id="515905at2"/>
<dbReference type="RefSeq" id="WP_126783777.1">
    <property type="nucleotide sequence ID" value="NZ_PIQF01000001.1"/>
</dbReference>
<dbReference type="GO" id="GO:0110001">
    <property type="term" value="C:toxin-antitoxin complex"/>
    <property type="evidence" value="ECO:0007669"/>
    <property type="project" value="InterPro"/>
</dbReference>
<gene>
    <name evidence="1" type="ORF">CWI81_03235</name>
</gene>
<name>A0A432ZHZ0_9GAMM</name>
<sequence length="160" mass="19119">MEGWSPEEQGARINGWHFYWYHLFQNYYLELLEEVESLLEKDPENFHHHSLYKLLDCITKSIQDRIATNPQHKDFILGNTLGRHNRHWKRVKQGLPNRYRMFFQFNKVPEANVVIAWINDKNTLRKAGSRSDVYEVFKKMLKRGDVPNSMDELLKATKIA</sequence>
<proteinExistence type="predicted"/>
<organism evidence="1 2">
    <name type="scientific">Idiomarina seosinensis</name>
    <dbReference type="NCBI Taxonomy" id="281739"/>
    <lineage>
        <taxon>Bacteria</taxon>
        <taxon>Pseudomonadati</taxon>
        <taxon>Pseudomonadota</taxon>
        <taxon>Gammaproteobacteria</taxon>
        <taxon>Alteromonadales</taxon>
        <taxon>Idiomarinaceae</taxon>
        <taxon>Idiomarina</taxon>
    </lineage>
</organism>
<comment type="caution">
    <text evidence="1">The sequence shown here is derived from an EMBL/GenBank/DDBJ whole genome shotgun (WGS) entry which is preliminary data.</text>
</comment>
<evidence type="ECO:0000313" key="2">
    <source>
        <dbReference type="Proteomes" id="UP000287908"/>
    </source>
</evidence>
<dbReference type="EMBL" id="PIQF01000001">
    <property type="protein sequence ID" value="RUO77504.1"/>
    <property type="molecule type" value="Genomic_DNA"/>
</dbReference>
<evidence type="ECO:0000313" key="1">
    <source>
        <dbReference type="EMBL" id="RUO77504.1"/>
    </source>
</evidence>
<dbReference type="AlphaFoldDB" id="A0A432ZHZ0"/>
<dbReference type="InterPro" id="IPR021679">
    <property type="entry name" value="Toxin_endonuclease_YhaV"/>
</dbReference>
<dbReference type="GO" id="GO:0004540">
    <property type="term" value="F:RNA nuclease activity"/>
    <property type="evidence" value="ECO:0007669"/>
    <property type="project" value="InterPro"/>
</dbReference>
<keyword evidence="2" id="KW-1185">Reference proteome</keyword>